<dbReference type="EMBL" id="APMY01000039">
    <property type="protein sequence ID" value="EOM77505.1"/>
    <property type="molecule type" value="Genomic_DNA"/>
</dbReference>
<evidence type="ECO:0000259" key="6">
    <source>
        <dbReference type="PROSITE" id="PS50977"/>
    </source>
</evidence>
<gene>
    <name evidence="7" type="ORF">Rrhod_1182</name>
</gene>
<dbReference type="PROSITE" id="PS01081">
    <property type="entry name" value="HTH_TETR_1"/>
    <property type="match status" value="1"/>
</dbReference>
<dbReference type="Pfam" id="PF17754">
    <property type="entry name" value="TetR_C_14"/>
    <property type="match status" value="1"/>
</dbReference>
<dbReference type="Gene3D" id="1.10.357.10">
    <property type="entry name" value="Tetracycline Repressor, domain 2"/>
    <property type="match status" value="1"/>
</dbReference>
<dbReference type="InterPro" id="IPR009057">
    <property type="entry name" value="Homeodomain-like_sf"/>
</dbReference>
<dbReference type="PANTHER" id="PTHR30055">
    <property type="entry name" value="HTH-TYPE TRANSCRIPTIONAL REGULATOR RUTR"/>
    <property type="match status" value="1"/>
</dbReference>
<feature type="DNA-binding region" description="H-T-H motif" evidence="4">
    <location>
        <begin position="81"/>
        <end position="100"/>
    </location>
</feature>
<proteinExistence type="predicted"/>
<dbReference type="InterPro" id="IPR023772">
    <property type="entry name" value="DNA-bd_HTH_TetR-type_CS"/>
</dbReference>
<protein>
    <submittedName>
        <fullName evidence="7">AcrR family transcriptional regulator</fullName>
    </submittedName>
</protein>
<dbReference type="NCBIfam" id="TIGR03968">
    <property type="entry name" value="mycofact_TetR"/>
    <property type="match status" value="1"/>
</dbReference>
<dbReference type="Pfam" id="PF00440">
    <property type="entry name" value="TetR_N"/>
    <property type="match status" value="1"/>
</dbReference>
<keyword evidence="2 4" id="KW-0238">DNA-binding</keyword>
<feature type="region of interest" description="Disordered" evidence="5">
    <location>
        <begin position="30"/>
        <end position="60"/>
    </location>
</feature>
<dbReference type="InterPro" id="IPR023851">
    <property type="entry name" value="Tscrpt_reg_TetR-type"/>
</dbReference>
<keyword evidence="8" id="KW-1185">Reference proteome</keyword>
<dbReference type="PRINTS" id="PR00455">
    <property type="entry name" value="HTHTETR"/>
</dbReference>
<dbReference type="Proteomes" id="UP000013525">
    <property type="component" value="Unassembled WGS sequence"/>
</dbReference>
<evidence type="ECO:0000313" key="8">
    <source>
        <dbReference type="Proteomes" id="UP000013525"/>
    </source>
</evidence>
<dbReference type="GO" id="GO:0003700">
    <property type="term" value="F:DNA-binding transcription factor activity"/>
    <property type="evidence" value="ECO:0007669"/>
    <property type="project" value="TreeGrafter"/>
</dbReference>
<keyword evidence="3" id="KW-0804">Transcription</keyword>
<evidence type="ECO:0000256" key="5">
    <source>
        <dbReference type="SAM" id="MobiDB-lite"/>
    </source>
</evidence>
<dbReference type="PATRIC" id="fig|1273125.3.peg.1144"/>
<evidence type="ECO:0000313" key="7">
    <source>
        <dbReference type="EMBL" id="EOM77505.1"/>
    </source>
</evidence>
<feature type="domain" description="HTH tetR-type" evidence="6">
    <location>
        <begin position="58"/>
        <end position="118"/>
    </location>
</feature>
<sequence length="241" mass="26391">MMSCDRDELQQSHPVIRVFHVTIVMAPSAEFQTDSEKGRPKAVASNRSSTTGPGRRPATSRDHISTVALELFVENGFDDTSVDDIAEACGIARRTLFRYFPSKNAIPWGDFDEQLARMRARLADTSPGSAMSATLTAALLDFNSFPTEEAANHRRRMELILRVPALQAHSAIMYAGWRDVIADFAAARLRVPSDSHVPRAIGYLLLGVALAAYESWLGDTDRDLADLLTEGMAMVAHGIDG</sequence>
<dbReference type="eggNOG" id="COG1309">
    <property type="taxonomic scope" value="Bacteria"/>
</dbReference>
<dbReference type="InterPro" id="IPR041347">
    <property type="entry name" value="MftR_C"/>
</dbReference>
<reference evidence="7 8" key="1">
    <citation type="journal article" date="2013" name="Genome Announc.">
        <title>Draft Genome Sequence of Rhodococcus rhodnii Strain LMG5362, a Symbiont of Rhodnius prolixus (Hemiptera, Reduviidae, Triatominae), the Principle Vector of Trypanosoma cruzi.</title>
        <authorList>
            <person name="Pachebat J.A."/>
            <person name="van Keulen G."/>
            <person name="Whitten M.M."/>
            <person name="Girdwood S."/>
            <person name="Del Sol R."/>
            <person name="Dyson P.J."/>
            <person name="Facey P.D."/>
        </authorList>
    </citation>
    <scope>NUCLEOTIDE SEQUENCE [LARGE SCALE GENOMIC DNA]</scope>
    <source>
        <strain evidence="7 8">LMG 5362</strain>
    </source>
</reference>
<dbReference type="InterPro" id="IPR050109">
    <property type="entry name" value="HTH-type_TetR-like_transc_reg"/>
</dbReference>
<accession>R7WQF8</accession>
<dbReference type="PROSITE" id="PS50977">
    <property type="entry name" value="HTH_TETR_2"/>
    <property type="match status" value="1"/>
</dbReference>
<dbReference type="AlphaFoldDB" id="R7WQF8"/>
<organism evidence="7 8">
    <name type="scientific">Rhodococcus rhodnii LMG 5362</name>
    <dbReference type="NCBI Taxonomy" id="1273125"/>
    <lineage>
        <taxon>Bacteria</taxon>
        <taxon>Bacillati</taxon>
        <taxon>Actinomycetota</taxon>
        <taxon>Actinomycetes</taxon>
        <taxon>Mycobacteriales</taxon>
        <taxon>Nocardiaceae</taxon>
        <taxon>Rhodococcus</taxon>
    </lineage>
</organism>
<evidence type="ECO:0000256" key="1">
    <source>
        <dbReference type="ARBA" id="ARBA00023015"/>
    </source>
</evidence>
<evidence type="ECO:0000256" key="4">
    <source>
        <dbReference type="PROSITE-ProRule" id="PRU00335"/>
    </source>
</evidence>
<dbReference type="GO" id="GO:0000976">
    <property type="term" value="F:transcription cis-regulatory region binding"/>
    <property type="evidence" value="ECO:0007669"/>
    <property type="project" value="TreeGrafter"/>
</dbReference>
<evidence type="ECO:0000256" key="3">
    <source>
        <dbReference type="ARBA" id="ARBA00023163"/>
    </source>
</evidence>
<comment type="caution">
    <text evidence="7">The sequence shown here is derived from an EMBL/GenBank/DDBJ whole genome shotgun (WGS) entry which is preliminary data.</text>
</comment>
<dbReference type="Gene3D" id="1.10.10.60">
    <property type="entry name" value="Homeodomain-like"/>
    <property type="match status" value="1"/>
</dbReference>
<name>R7WQF8_9NOCA</name>
<evidence type="ECO:0000256" key="2">
    <source>
        <dbReference type="ARBA" id="ARBA00023125"/>
    </source>
</evidence>
<keyword evidence="1" id="KW-0805">Transcription regulation</keyword>
<dbReference type="SUPFAM" id="SSF46689">
    <property type="entry name" value="Homeodomain-like"/>
    <property type="match status" value="1"/>
</dbReference>
<dbReference type="InterPro" id="IPR001647">
    <property type="entry name" value="HTH_TetR"/>
</dbReference>
<dbReference type="PANTHER" id="PTHR30055:SF238">
    <property type="entry name" value="MYCOFACTOCIN BIOSYNTHESIS TRANSCRIPTIONAL REGULATOR MFTR-RELATED"/>
    <property type="match status" value="1"/>
</dbReference>